<reference evidence="2 3" key="1">
    <citation type="journal article" date="2019" name="Commun. Biol.">
        <title>The bagworm genome reveals a unique fibroin gene that provides high tensile strength.</title>
        <authorList>
            <person name="Kono N."/>
            <person name="Nakamura H."/>
            <person name="Ohtoshi R."/>
            <person name="Tomita M."/>
            <person name="Numata K."/>
            <person name="Arakawa K."/>
        </authorList>
    </citation>
    <scope>NUCLEOTIDE SEQUENCE [LARGE SCALE GENOMIC DNA]</scope>
</reference>
<gene>
    <name evidence="2" type="ORF">EVAR_35616_1</name>
</gene>
<organism evidence="2 3">
    <name type="scientific">Eumeta variegata</name>
    <name type="common">Bagworm moth</name>
    <name type="synonym">Eumeta japonica</name>
    <dbReference type="NCBI Taxonomy" id="151549"/>
    <lineage>
        <taxon>Eukaryota</taxon>
        <taxon>Metazoa</taxon>
        <taxon>Ecdysozoa</taxon>
        <taxon>Arthropoda</taxon>
        <taxon>Hexapoda</taxon>
        <taxon>Insecta</taxon>
        <taxon>Pterygota</taxon>
        <taxon>Neoptera</taxon>
        <taxon>Endopterygota</taxon>
        <taxon>Lepidoptera</taxon>
        <taxon>Glossata</taxon>
        <taxon>Ditrysia</taxon>
        <taxon>Tineoidea</taxon>
        <taxon>Psychidae</taxon>
        <taxon>Oiketicinae</taxon>
        <taxon>Eumeta</taxon>
    </lineage>
</organism>
<comment type="caution">
    <text evidence="2">The sequence shown here is derived from an EMBL/GenBank/DDBJ whole genome shotgun (WGS) entry which is preliminary data.</text>
</comment>
<evidence type="ECO:0000313" key="3">
    <source>
        <dbReference type="Proteomes" id="UP000299102"/>
    </source>
</evidence>
<dbReference type="Proteomes" id="UP000299102">
    <property type="component" value="Unassembled WGS sequence"/>
</dbReference>
<feature type="region of interest" description="Disordered" evidence="1">
    <location>
        <begin position="1"/>
        <end position="34"/>
    </location>
</feature>
<sequence length="123" mass="12845">MSGRGLRRGGGGGGGLSRGGARGRHGSHGASWRGAGAGILCTYRVCGVRRQDRERRAASGWVKDAAVTVPPPAARAAPARLLLCTHVYKKYPLVRRSAAIVHAPAVSLAGSRFSGALHTIKFY</sequence>
<protein>
    <submittedName>
        <fullName evidence="2">Uncharacterized protein</fullName>
    </submittedName>
</protein>
<feature type="compositionally biased region" description="Gly residues" evidence="1">
    <location>
        <begin position="8"/>
        <end position="20"/>
    </location>
</feature>
<dbReference type="EMBL" id="BGZK01000535">
    <property type="protein sequence ID" value="GBP48995.1"/>
    <property type="molecule type" value="Genomic_DNA"/>
</dbReference>
<name>A0A4C1WFU4_EUMVA</name>
<evidence type="ECO:0000256" key="1">
    <source>
        <dbReference type="SAM" id="MobiDB-lite"/>
    </source>
</evidence>
<dbReference type="AlphaFoldDB" id="A0A4C1WFU4"/>
<accession>A0A4C1WFU4</accession>
<keyword evidence="3" id="KW-1185">Reference proteome</keyword>
<proteinExistence type="predicted"/>
<evidence type="ECO:0000313" key="2">
    <source>
        <dbReference type="EMBL" id="GBP48995.1"/>
    </source>
</evidence>